<proteinExistence type="predicted"/>
<keyword evidence="3" id="KW-1185">Reference proteome</keyword>
<organism evidence="2 3">
    <name type="scientific">Pandoraea nosoerga</name>
    <dbReference type="NCBI Taxonomy" id="2508296"/>
    <lineage>
        <taxon>Bacteria</taxon>
        <taxon>Pseudomonadati</taxon>
        <taxon>Pseudomonadota</taxon>
        <taxon>Betaproteobacteria</taxon>
        <taxon>Burkholderiales</taxon>
        <taxon>Burkholderiaceae</taxon>
        <taxon>Pandoraea</taxon>
    </lineage>
</organism>
<evidence type="ECO:0000313" key="3">
    <source>
        <dbReference type="Proteomes" id="UP000367825"/>
    </source>
</evidence>
<protein>
    <submittedName>
        <fullName evidence="2">Uncharacterized protein</fullName>
    </submittedName>
</protein>
<evidence type="ECO:0000313" key="2">
    <source>
        <dbReference type="EMBL" id="VVE19952.1"/>
    </source>
</evidence>
<accession>A0A5E4W5G5</accession>
<reference evidence="2 3" key="1">
    <citation type="submission" date="2019-08" db="EMBL/GenBank/DDBJ databases">
        <authorList>
            <person name="Peeters C."/>
        </authorList>
    </citation>
    <scope>NUCLEOTIDE SEQUENCE [LARGE SCALE GENOMIC DNA]</scope>
    <source>
        <strain evidence="2 3">LMG 31109</strain>
    </source>
</reference>
<name>A0A5E4W5G5_9BURK</name>
<sequence>MSSGIGAPGSALHRAWRLPGQGKAATVGTRRAASSPDRYTNALRALSTAPAPAGLTQDSAVKLSQGPREPRQT</sequence>
<dbReference type="Proteomes" id="UP000367825">
    <property type="component" value="Unassembled WGS sequence"/>
</dbReference>
<evidence type="ECO:0000256" key="1">
    <source>
        <dbReference type="SAM" id="MobiDB-lite"/>
    </source>
</evidence>
<gene>
    <name evidence="2" type="ORF">PNO31109_03074</name>
</gene>
<dbReference type="AlphaFoldDB" id="A0A5E4W5G5"/>
<dbReference type="EMBL" id="CABPSC010000012">
    <property type="protein sequence ID" value="VVE19952.1"/>
    <property type="molecule type" value="Genomic_DNA"/>
</dbReference>
<feature type="region of interest" description="Disordered" evidence="1">
    <location>
        <begin position="1"/>
        <end position="73"/>
    </location>
</feature>